<name>A0A915JVF0_ROMCU</name>
<evidence type="ECO:0000313" key="2">
    <source>
        <dbReference type="Proteomes" id="UP000887565"/>
    </source>
</evidence>
<accession>A0A915JVF0</accession>
<dbReference type="WBParaSite" id="nRc.2.0.1.t29747-RA">
    <property type="protein sequence ID" value="nRc.2.0.1.t29747-RA"/>
    <property type="gene ID" value="nRc.2.0.1.g29747"/>
</dbReference>
<dbReference type="AlphaFoldDB" id="A0A915JVF0"/>
<protein>
    <submittedName>
        <fullName evidence="3">Uncharacterized protein</fullName>
    </submittedName>
</protein>
<evidence type="ECO:0000256" key="1">
    <source>
        <dbReference type="SAM" id="MobiDB-lite"/>
    </source>
</evidence>
<reference evidence="3" key="1">
    <citation type="submission" date="2022-11" db="UniProtKB">
        <authorList>
            <consortium name="WormBaseParasite"/>
        </authorList>
    </citation>
    <scope>IDENTIFICATION</scope>
</reference>
<organism evidence="2 3">
    <name type="scientific">Romanomermis culicivorax</name>
    <name type="common">Nematode worm</name>
    <dbReference type="NCBI Taxonomy" id="13658"/>
    <lineage>
        <taxon>Eukaryota</taxon>
        <taxon>Metazoa</taxon>
        <taxon>Ecdysozoa</taxon>
        <taxon>Nematoda</taxon>
        <taxon>Enoplea</taxon>
        <taxon>Dorylaimia</taxon>
        <taxon>Mermithida</taxon>
        <taxon>Mermithoidea</taxon>
        <taxon>Mermithidae</taxon>
        <taxon>Romanomermis</taxon>
    </lineage>
</organism>
<dbReference type="Proteomes" id="UP000887565">
    <property type="component" value="Unplaced"/>
</dbReference>
<feature type="region of interest" description="Disordered" evidence="1">
    <location>
        <begin position="1"/>
        <end position="38"/>
    </location>
</feature>
<keyword evidence="2" id="KW-1185">Reference proteome</keyword>
<sequence>MANVGAVGSSDVALGDSDVEDEVAGSKSIREGGESGTLNTDFGGFFKASMHFWISGSRCNGLM</sequence>
<evidence type="ECO:0000313" key="3">
    <source>
        <dbReference type="WBParaSite" id="nRc.2.0.1.t29747-RA"/>
    </source>
</evidence>
<proteinExistence type="predicted"/>